<accession>A0AAP0JKN4</accession>
<evidence type="ECO:0000313" key="2">
    <source>
        <dbReference type="Proteomes" id="UP001420932"/>
    </source>
</evidence>
<sequence length="53" mass="6018">MTKDSVDLDSGVDYELLDGIMRSTPTTKREQVIASWVRPLVGSWKGIMKSKYK</sequence>
<dbReference type="AlphaFoldDB" id="A0AAP0JKN4"/>
<reference evidence="1 2" key="1">
    <citation type="submission" date="2024-01" db="EMBL/GenBank/DDBJ databases">
        <title>Genome assemblies of Stephania.</title>
        <authorList>
            <person name="Yang L."/>
        </authorList>
    </citation>
    <scope>NUCLEOTIDE SEQUENCE [LARGE SCALE GENOMIC DNA]</scope>
    <source>
        <strain evidence="1">YNDBR</strain>
        <tissue evidence="1">Leaf</tissue>
    </source>
</reference>
<dbReference type="EMBL" id="JBBNAF010000006">
    <property type="protein sequence ID" value="KAK9135559.1"/>
    <property type="molecule type" value="Genomic_DNA"/>
</dbReference>
<gene>
    <name evidence="1" type="ORF">Syun_014889</name>
</gene>
<evidence type="ECO:0000313" key="1">
    <source>
        <dbReference type="EMBL" id="KAK9135559.1"/>
    </source>
</evidence>
<proteinExistence type="predicted"/>
<dbReference type="Proteomes" id="UP001420932">
    <property type="component" value="Unassembled WGS sequence"/>
</dbReference>
<organism evidence="1 2">
    <name type="scientific">Stephania yunnanensis</name>
    <dbReference type="NCBI Taxonomy" id="152371"/>
    <lineage>
        <taxon>Eukaryota</taxon>
        <taxon>Viridiplantae</taxon>
        <taxon>Streptophyta</taxon>
        <taxon>Embryophyta</taxon>
        <taxon>Tracheophyta</taxon>
        <taxon>Spermatophyta</taxon>
        <taxon>Magnoliopsida</taxon>
        <taxon>Ranunculales</taxon>
        <taxon>Menispermaceae</taxon>
        <taxon>Menispermoideae</taxon>
        <taxon>Cissampelideae</taxon>
        <taxon>Stephania</taxon>
    </lineage>
</organism>
<name>A0AAP0JKN4_9MAGN</name>
<protein>
    <submittedName>
        <fullName evidence="1">Uncharacterized protein</fullName>
    </submittedName>
</protein>
<comment type="caution">
    <text evidence="1">The sequence shown here is derived from an EMBL/GenBank/DDBJ whole genome shotgun (WGS) entry which is preliminary data.</text>
</comment>
<keyword evidence="2" id="KW-1185">Reference proteome</keyword>